<gene>
    <name evidence="2" type="ORF">BSTOLATCC_MIC28955</name>
</gene>
<evidence type="ECO:0000313" key="3">
    <source>
        <dbReference type="Proteomes" id="UP001162131"/>
    </source>
</evidence>
<dbReference type="AlphaFoldDB" id="A0AAU9J6S3"/>
<dbReference type="Proteomes" id="UP001162131">
    <property type="component" value="Unassembled WGS sequence"/>
</dbReference>
<protein>
    <recommendedName>
        <fullName evidence="4">Reverse transcriptase</fullName>
    </recommendedName>
</protein>
<feature type="coiled-coil region" evidence="1">
    <location>
        <begin position="181"/>
        <end position="208"/>
    </location>
</feature>
<reference evidence="2" key="1">
    <citation type="submission" date="2021-09" db="EMBL/GenBank/DDBJ databases">
        <authorList>
            <consortium name="AG Swart"/>
            <person name="Singh M."/>
            <person name="Singh A."/>
            <person name="Seah K."/>
            <person name="Emmerich C."/>
        </authorList>
    </citation>
    <scope>NUCLEOTIDE SEQUENCE</scope>
    <source>
        <strain evidence="2">ATCC30299</strain>
    </source>
</reference>
<keyword evidence="3" id="KW-1185">Reference proteome</keyword>
<dbReference type="EMBL" id="CAJZBQ010000028">
    <property type="protein sequence ID" value="CAG9321654.1"/>
    <property type="molecule type" value="Genomic_DNA"/>
</dbReference>
<accession>A0AAU9J6S3</accession>
<evidence type="ECO:0000313" key="2">
    <source>
        <dbReference type="EMBL" id="CAG9321654.1"/>
    </source>
</evidence>
<organism evidence="2 3">
    <name type="scientific">Blepharisma stoltei</name>
    <dbReference type="NCBI Taxonomy" id="1481888"/>
    <lineage>
        <taxon>Eukaryota</taxon>
        <taxon>Sar</taxon>
        <taxon>Alveolata</taxon>
        <taxon>Ciliophora</taxon>
        <taxon>Postciliodesmatophora</taxon>
        <taxon>Heterotrichea</taxon>
        <taxon>Heterotrichida</taxon>
        <taxon>Blepharismidae</taxon>
        <taxon>Blepharisma</taxon>
    </lineage>
</organism>
<proteinExistence type="predicted"/>
<evidence type="ECO:0008006" key="4">
    <source>
        <dbReference type="Google" id="ProtNLM"/>
    </source>
</evidence>
<comment type="caution">
    <text evidence="2">The sequence shown here is derived from an EMBL/GenBank/DDBJ whole genome shotgun (WGS) entry which is preliminary data.</text>
</comment>
<keyword evidence="1" id="KW-0175">Coiled coil</keyword>
<sequence length="222" mass="26240">MERAKEKVTLRSFVEFKRIVEDDDEVEKKKARFWGVNKKMTREARVKAAWRYGAGPVRALAALRAKDQRERLKDKCRLCNVKDTEKHVLNECELYAEIRRKARRRLRDVLGATSEWLTMHAWLIADSSELRELVGEKDLDAVDRETKRALMEFDELLRGSRPDSKHRRLEREEQLEDLEKAGITEEIVQEIERQIAEKERRELLVEEEAWRTTAMVIESSSC</sequence>
<name>A0AAU9J6S3_9CILI</name>
<evidence type="ECO:0000256" key="1">
    <source>
        <dbReference type="SAM" id="Coils"/>
    </source>
</evidence>